<sequence length="110" mass="12415">MELISEIYNKPTPFIAHMQSTDTRRASGVRGGVLDERMRLLSYHREGLDVLMALQNPADDSKLSGLEDLALNDTTKHSGGVWEIHEMHIVGVYEREDSKVKVKRRPLSVA</sequence>
<evidence type="ECO:0000313" key="1">
    <source>
        <dbReference type="EMBL" id="MPC47776.1"/>
    </source>
</evidence>
<comment type="caution">
    <text evidence="1">The sequence shown here is derived from an EMBL/GenBank/DDBJ whole genome shotgun (WGS) entry which is preliminary data.</text>
</comment>
<name>A0A5B7FQM6_PORTR</name>
<evidence type="ECO:0000313" key="2">
    <source>
        <dbReference type="Proteomes" id="UP000324222"/>
    </source>
</evidence>
<accession>A0A5B7FQM6</accession>
<dbReference type="EMBL" id="VSRR010007913">
    <property type="protein sequence ID" value="MPC47776.1"/>
    <property type="molecule type" value="Genomic_DNA"/>
</dbReference>
<proteinExistence type="predicted"/>
<reference evidence="1 2" key="1">
    <citation type="submission" date="2019-05" db="EMBL/GenBank/DDBJ databases">
        <title>Another draft genome of Portunus trituberculatus and its Hox gene families provides insights of decapod evolution.</title>
        <authorList>
            <person name="Jeong J.-H."/>
            <person name="Song I."/>
            <person name="Kim S."/>
            <person name="Choi T."/>
            <person name="Kim D."/>
            <person name="Ryu S."/>
            <person name="Kim W."/>
        </authorList>
    </citation>
    <scope>NUCLEOTIDE SEQUENCE [LARGE SCALE GENOMIC DNA]</scope>
    <source>
        <tissue evidence="1">Muscle</tissue>
    </source>
</reference>
<dbReference type="Proteomes" id="UP000324222">
    <property type="component" value="Unassembled WGS sequence"/>
</dbReference>
<protein>
    <submittedName>
        <fullName evidence="1">Uncharacterized protein</fullName>
    </submittedName>
</protein>
<organism evidence="1 2">
    <name type="scientific">Portunus trituberculatus</name>
    <name type="common">Swimming crab</name>
    <name type="synonym">Neptunus trituberculatus</name>
    <dbReference type="NCBI Taxonomy" id="210409"/>
    <lineage>
        <taxon>Eukaryota</taxon>
        <taxon>Metazoa</taxon>
        <taxon>Ecdysozoa</taxon>
        <taxon>Arthropoda</taxon>
        <taxon>Crustacea</taxon>
        <taxon>Multicrustacea</taxon>
        <taxon>Malacostraca</taxon>
        <taxon>Eumalacostraca</taxon>
        <taxon>Eucarida</taxon>
        <taxon>Decapoda</taxon>
        <taxon>Pleocyemata</taxon>
        <taxon>Brachyura</taxon>
        <taxon>Eubrachyura</taxon>
        <taxon>Portunoidea</taxon>
        <taxon>Portunidae</taxon>
        <taxon>Portuninae</taxon>
        <taxon>Portunus</taxon>
    </lineage>
</organism>
<dbReference type="AlphaFoldDB" id="A0A5B7FQM6"/>
<gene>
    <name evidence="1" type="ORF">E2C01_041533</name>
</gene>
<keyword evidence="2" id="KW-1185">Reference proteome</keyword>